<keyword evidence="8" id="KW-0443">Lipid metabolism</keyword>
<dbReference type="InParanoid" id="A0A7E5W9G5"/>
<dbReference type="InterPro" id="IPR051034">
    <property type="entry name" value="Mito_Enoyl-ACP_Reductase"/>
</dbReference>
<dbReference type="PANTHER" id="PTHR43981:SF2">
    <property type="entry name" value="ENOYL-[ACYL-CARRIER-PROTEIN] REDUCTASE, MITOCHONDRIAL"/>
    <property type="match status" value="1"/>
</dbReference>
<dbReference type="InterPro" id="IPR013149">
    <property type="entry name" value="ADH-like_C"/>
</dbReference>
<evidence type="ECO:0000256" key="1">
    <source>
        <dbReference type="ARBA" id="ARBA00004173"/>
    </source>
</evidence>
<evidence type="ECO:0000256" key="13">
    <source>
        <dbReference type="ARBA" id="ARBA00042123"/>
    </source>
</evidence>
<dbReference type="AlphaFoldDB" id="A0A7E5W9G5"/>
<dbReference type="FunFam" id="3.40.50.720:FF:000112">
    <property type="entry name" value="Enoyl-[acyl-carrier-protein] reductase 1, mitochondrial"/>
    <property type="match status" value="1"/>
</dbReference>
<evidence type="ECO:0000256" key="3">
    <source>
        <dbReference type="ARBA" id="ARBA00022516"/>
    </source>
</evidence>
<organism evidence="16 17">
    <name type="scientific">Trichoplusia ni</name>
    <name type="common">Cabbage looper</name>
    <dbReference type="NCBI Taxonomy" id="7111"/>
    <lineage>
        <taxon>Eukaryota</taxon>
        <taxon>Metazoa</taxon>
        <taxon>Ecdysozoa</taxon>
        <taxon>Arthropoda</taxon>
        <taxon>Hexapoda</taxon>
        <taxon>Insecta</taxon>
        <taxon>Pterygota</taxon>
        <taxon>Neoptera</taxon>
        <taxon>Endopterygota</taxon>
        <taxon>Lepidoptera</taxon>
        <taxon>Glossata</taxon>
        <taxon>Ditrysia</taxon>
        <taxon>Noctuoidea</taxon>
        <taxon>Noctuidae</taxon>
        <taxon>Plusiinae</taxon>
        <taxon>Trichoplusia</taxon>
    </lineage>
</organism>
<accession>A0A7E5W9G5</accession>
<dbReference type="SUPFAM" id="SSF51735">
    <property type="entry name" value="NAD(P)-binding Rossmann-fold domains"/>
    <property type="match status" value="2"/>
</dbReference>
<dbReference type="CDD" id="cd08290">
    <property type="entry name" value="ETR"/>
    <property type="match status" value="2"/>
</dbReference>
<evidence type="ECO:0000256" key="14">
    <source>
        <dbReference type="ARBA" id="ARBA00048843"/>
    </source>
</evidence>
<dbReference type="Pfam" id="PF00107">
    <property type="entry name" value="ADH_zinc_N"/>
    <property type="match status" value="2"/>
</dbReference>
<dbReference type="SUPFAM" id="SSF50129">
    <property type="entry name" value="GroES-like"/>
    <property type="match status" value="2"/>
</dbReference>
<evidence type="ECO:0000256" key="8">
    <source>
        <dbReference type="ARBA" id="ARBA00023098"/>
    </source>
</evidence>
<reference evidence="17" key="1">
    <citation type="submission" date="2025-08" db="UniProtKB">
        <authorList>
            <consortium name="RefSeq"/>
        </authorList>
    </citation>
    <scope>IDENTIFICATION</scope>
</reference>
<keyword evidence="3" id="KW-0444">Lipid biosynthesis</keyword>
<dbReference type="PANTHER" id="PTHR43981">
    <property type="entry name" value="ENOYL-[ACYL-CARRIER-PROTEIN] REDUCTASE, MITOCHONDRIAL"/>
    <property type="match status" value="1"/>
</dbReference>
<keyword evidence="6" id="KW-0809">Transit peptide</keyword>
<keyword evidence="4" id="KW-0276">Fatty acid metabolism</keyword>
<keyword evidence="10" id="KW-0275">Fatty acid biosynthesis</keyword>
<dbReference type="Gene3D" id="3.90.180.10">
    <property type="entry name" value="Medium-chain alcohol dehydrogenases, catalytic domain"/>
    <property type="match status" value="2"/>
</dbReference>
<comment type="subcellular location">
    <subcellularLocation>
        <location evidence="1">Mitochondrion</location>
    </subcellularLocation>
</comment>
<dbReference type="KEGG" id="tnl:113500303"/>
<dbReference type="GeneID" id="113500303"/>
<evidence type="ECO:0000256" key="4">
    <source>
        <dbReference type="ARBA" id="ARBA00022832"/>
    </source>
</evidence>
<keyword evidence="9" id="KW-0496">Mitochondrion</keyword>
<dbReference type="GO" id="GO:0005739">
    <property type="term" value="C:mitochondrion"/>
    <property type="evidence" value="ECO:0007669"/>
    <property type="project" value="UniProtKB-SubCell"/>
</dbReference>
<dbReference type="OrthoDB" id="7482721at2759"/>
<evidence type="ECO:0000256" key="5">
    <source>
        <dbReference type="ARBA" id="ARBA00022857"/>
    </source>
</evidence>
<dbReference type="Pfam" id="PF08240">
    <property type="entry name" value="ADH_N"/>
    <property type="match status" value="2"/>
</dbReference>
<evidence type="ECO:0000313" key="16">
    <source>
        <dbReference type="Proteomes" id="UP000322000"/>
    </source>
</evidence>
<evidence type="ECO:0000259" key="15">
    <source>
        <dbReference type="SMART" id="SM00829"/>
    </source>
</evidence>
<evidence type="ECO:0000256" key="11">
    <source>
        <dbReference type="ARBA" id="ARBA00038963"/>
    </source>
</evidence>
<dbReference type="InterPro" id="IPR011032">
    <property type="entry name" value="GroES-like_sf"/>
</dbReference>
<dbReference type="InterPro" id="IPR020843">
    <property type="entry name" value="ER"/>
</dbReference>
<gene>
    <name evidence="17" type="primary">LOC113500303</name>
</gene>
<dbReference type="RefSeq" id="XP_026736846.1">
    <property type="nucleotide sequence ID" value="XM_026881045.1"/>
</dbReference>
<proteinExistence type="inferred from homology"/>
<dbReference type="GO" id="GO:0141148">
    <property type="term" value="F:enoyl-[acyl-carrier-protein] reductase (NADPH) activity"/>
    <property type="evidence" value="ECO:0007669"/>
    <property type="project" value="UniProtKB-EC"/>
</dbReference>
<dbReference type="SMART" id="SM00829">
    <property type="entry name" value="PKS_ER"/>
    <property type="match status" value="1"/>
</dbReference>
<comment type="catalytic activity">
    <reaction evidence="14">
        <text>a 2,3-saturated acyl-[ACP] + NADP(+) = a (2E)-enoyl-[ACP] + NADPH + H(+)</text>
        <dbReference type="Rhea" id="RHEA:22564"/>
        <dbReference type="Rhea" id="RHEA-COMP:9925"/>
        <dbReference type="Rhea" id="RHEA-COMP:9926"/>
        <dbReference type="ChEBI" id="CHEBI:15378"/>
        <dbReference type="ChEBI" id="CHEBI:57783"/>
        <dbReference type="ChEBI" id="CHEBI:58349"/>
        <dbReference type="ChEBI" id="CHEBI:78784"/>
        <dbReference type="ChEBI" id="CHEBI:78785"/>
        <dbReference type="EC" id="1.3.1.104"/>
    </reaction>
</comment>
<evidence type="ECO:0000256" key="2">
    <source>
        <dbReference type="ARBA" id="ARBA00010371"/>
    </source>
</evidence>
<dbReference type="InterPro" id="IPR036291">
    <property type="entry name" value="NAD(P)-bd_dom_sf"/>
</dbReference>
<evidence type="ECO:0000256" key="12">
    <source>
        <dbReference type="ARBA" id="ARBA00041058"/>
    </source>
</evidence>
<dbReference type="FunCoup" id="A0A7E5W9G5">
    <property type="interactions" value="2126"/>
</dbReference>
<evidence type="ECO:0000256" key="10">
    <source>
        <dbReference type="ARBA" id="ARBA00023160"/>
    </source>
</evidence>
<dbReference type="Gene3D" id="3.40.50.720">
    <property type="entry name" value="NAD(P)-binding Rossmann-like Domain"/>
    <property type="match status" value="2"/>
</dbReference>
<feature type="domain" description="Enoyl reductase (ER)" evidence="15">
    <location>
        <begin position="43"/>
        <end position="363"/>
    </location>
</feature>
<evidence type="ECO:0000256" key="9">
    <source>
        <dbReference type="ARBA" id="ARBA00023128"/>
    </source>
</evidence>
<evidence type="ECO:0000313" key="17">
    <source>
        <dbReference type="RefSeq" id="XP_026736846.1"/>
    </source>
</evidence>
<evidence type="ECO:0000256" key="6">
    <source>
        <dbReference type="ARBA" id="ARBA00022946"/>
    </source>
</evidence>
<protein>
    <recommendedName>
        <fullName evidence="12">Enoyl-[acyl-carrier-protein] reductase, mitochondrial</fullName>
        <ecNumber evidence="11">1.3.1.104</ecNumber>
    </recommendedName>
    <alternativeName>
        <fullName evidence="13">2-enoyl thioester reductase</fullName>
    </alternativeName>
</protein>
<keyword evidence="16" id="KW-1185">Reference proteome</keyword>
<evidence type="ECO:0000256" key="7">
    <source>
        <dbReference type="ARBA" id="ARBA00023002"/>
    </source>
</evidence>
<dbReference type="GO" id="GO:0006633">
    <property type="term" value="P:fatty acid biosynthetic process"/>
    <property type="evidence" value="ECO:0007669"/>
    <property type="project" value="UniProtKB-KW"/>
</dbReference>
<name>A0A7E5W9G5_TRINI</name>
<sequence length="647" mass="72170">MGLLPFSRSTFAAVNHCRKGCIKLNQPVRNLISKQLIYREFGDPLHVVKFMQSEVPPLGDQDVLVRMLAAPINPADINTIQGKYPVKVQLPCVPGNEGVGIVEEVGKNVSGLCQGNKVIVTKPVQGTWRDIATFKKDALMVIPDDLGLVEAATLTVNPCTAYRMLTDFKTVRDTDNVVIQNGANSACGQNVIQLCKAWGIKNINIVRNRPEINELKDYLLNLGATYVLTEEEVRKTTIFKDKKIDKPILALNCVGGKNALEMSRHLQHSGKMVTYGGMSRDPVTVPTSAFIFKNLSFFGFWMTVWNEKSDPAEKEKMMCELISLISEQKLKAPVHKMIKFDKYEEAIGNTLTTQGFIGCKYILDFRKQPSLPPLPSVPGDEGVGDVVEIGRHVNRVDLGDRVVLSSRLLGSWRYYGIYHETDVHVVSHNLPLAEACMLTIAPCTAYRLLKDFRSMKNGDTVIQNAANSPCGQCIIQLCKAMGINTFNIVANHCGYEAVKKYLLKMGATAVYTLEEAEELSGLDTSLTRPVLALNCLGGRYEDVMLKLLEKKGVIVYYGCAQDLPMVKQFLRNDAEFYKFSLSEWEACATCVEKDIMYKELIQHMVIGNLYAPVHQAVELKDYVFALKNTVNCEAFATLNYVFDFTLP</sequence>
<dbReference type="EC" id="1.3.1.104" evidence="11"/>
<keyword evidence="5" id="KW-0521">NADP</keyword>
<dbReference type="InterPro" id="IPR013154">
    <property type="entry name" value="ADH-like_N"/>
</dbReference>
<keyword evidence="7" id="KW-0560">Oxidoreductase</keyword>
<comment type="similarity">
    <text evidence="2">Belongs to the zinc-containing alcohol dehydrogenase family. Quinone oxidoreductase subfamily.</text>
</comment>
<dbReference type="Proteomes" id="UP000322000">
    <property type="component" value="Chromosome 1"/>
</dbReference>